<sequence length="355" mass="38575">MTLRIDRLTAPESLDAPDAADFLEFVRLGNAAWRRDSGTDLHDDDPADVLSRWQEQTYHVITPLVAREGDRIVAAGALDAERSKQRTAEIDVEVADGHDAAGDALLSALEEIAAAQGRSVLQGWTIHRAGVDGEQLVPPTGAGAIPAEDASAQRMLRAGFALSQVERNSVFDLQGPYDAVDRLLEAALEKAGPEYRVVWWTGPTPDEHAEGYARAIARMSTDVPAGEMVTEESAWDAERVRVRDARLAAAGQLLGVTLVVHAPTGEVAAFNELQIGADRTRPTSQWGTLVMPEHRGRRLGAIVKCVGLRRWHEAVPESPCVSTFNAEENRFMLDVNEAVGFRPASYAAAWEKTLS</sequence>
<dbReference type="RefSeq" id="WP_271171691.1">
    <property type="nucleotide sequence ID" value="NZ_BSEJ01000001.1"/>
</dbReference>
<dbReference type="AlphaFoldDB" id="A0A9W6GZZ0"/>
<dbReference type="Gene3D" id="3.40.630.30">
    <property type="match status" value="1"/>
</dbReference>
<proteinExistence type="predicted"/>
<reference evidence="1" key="2">
    <citation type="submission" date="2023-01" db="EMBL/GenBank/DDBJ databases">
        <authorList>
            <person name="Sun Q."/>
            <person name="Evtushenko L."/>
        </authorList>
    </citation>
    <scope>NUCLEOTIDE SEQUENCE</scope>
    <source>
        <strain evidence="1">VKM Ac-1020</strain>
    </source>
</reference>
<dbReference type="EMBL" id="BSEJ01000001">
    <property type="protein sequence ID" value="GLJ59956.1"/>
    <property type="molecule type" value="Genomic_DNA"/>
</dbReference>
<evidence type="ECO:0000313" key="2">
    <source>
        <dbReference type="Proteomes" id="UP001142462"/>
    </source>
</evidence>
<comment type="caution">
    <text evidence="1">The sequence shown here is derived from an EMBL/GenBank/DDBJ whole genome shotgun (WGS) entry which is preliminary data.</text>
</comment>
<evidence type="ECO:0000313" key="1">
    <source>
        <dbReference type="EMBL" id="GLJ59956.1"/>
    </source>
</evidence>
<organism evidence="1 2">
    <name type="scientific">Microbacterium barkeri</name>
    <dbReference type="NCBI Taxonomy" id="33917"/>
    <lineage>
        <taxon>Bacteria</taxon>
        <taxon>Bacillati</taxon>
        <taxon>Actinomycetota</taxon>
        <taxon>Actinomycetes</taxon>
        <taxon>Micrococcales</taxon>
        <taxon>Microbacteriaceae</taxon>
        <taxon>Microbacterium</taxon>
    </lineage>
</organism>
<accession>A0A9W6GZZ0</accession>
<dbReference type="SUPFAM" id="SSF55729">
    <property type="entry name" value="Acyl-CoA N-acyltransferases (Nat)"/>
    <property type="match status" value="1"/>
</dbReference>
<protein>
    <recommendedName>
        <fullName evidence="3">N-acetyltransferase domain-containing protein</fullName>
    </recommendedName>
</protein>
<name>A0A9W6GZZ0_9MICO</name>
<reference evidence="1" key="1">
    <citation type="journal article" date="2014" name="Int. J. Syst. Evol. Microbiol.">
        <title>Complete genome sequence of Corynebacterium casei LMG S-19264T (=DSM 44701T), isolated from a smear-ripened cheese.</title>
        <authorList>
            <consortium name="US DOE Joint Genome Institute (JGI-PGF)"/>
            <person name="Walter F."/>
            <person name="Albersmeier A."/>
            <person name="Kalinowski J."/>
            <person name="Ruckert C."/>
        </authorList>
    </citation>
    <scope>NUCLEOTIDE SEQUENCE</scope>
    <source>
        <strain evidence="1">VKM Ac-1020</strain>
    </source>
</reference>
<keyword evidence="2" id="KW-1185">Reference proteome</keyword>
<dbReference type="InterPro" id="IPR016181">
    <property type="entry name" value="Acyl_CoA_acyltransferase"/>
</dbReference>
<evidence type="ECO:0008006" key="3">
    <source>
        <dbReference type="Google" id="ProtNLM"/>
    </source>
</evidence>
<gene>
    <name evidence="1" type="ORF">GCM10017576_00850</name>
</gene>
<dbReference type="Proteomes" id="UP001142462">
    <property type="component" value="Unassembled WGS sequence"/>
</dbReference>